<name>A0A310S926_9HYME</name>
<dbReference type="SMART" id="SM00595">
    <property type="entry name" value="MADF"/>
    <property type="match status" value="1"/>
</dbReference>
<protein>
    <recommendedName>
        <fullName evidence="1">MADF domain-containing protein</fullName>
    </recommendedName>
</protein>
<sequence length="369" mass="42655">MPVAWNESLILRLITFYSKYECLRNPLHPNFKNKLCRYKAYKEIVDSMNICGLTIYDCIKKITYLKAQYCYELSKIRTAISCEKFYKPSASWFPIIHQLFFPFVATYSYASDSYKVHINTFGDYHCNKTHNQLTHSNSVESRVLSKNCNCPNVTCYCDKLNTTKPRTRLKKQEKSFSIRVEDDGVTTLQTTATDCRNYLHPRLQKVIRIDVGNNTNRRINVEDATQTKVSYFKTVCIACQVCMKDNVSVNTANCTTALMKNNLKDTTCTDYALEKGIKGKRKTDEFDMFGKSIAFQLRNINFEIATKLEKRIQDVIAHERLYNVKSKYLECYTPPSCSECEVLNKKMICSCGLPVIMIKTNSSCNFNCK</sequence>
<dbReference type="Proteomes" id="UP000250275">
    <property type="component" value="Unassembled WGS sequence"/>
</dbReference>
<evidence type="ECO:0000259" key="1">
    <source>
        <dbReference type="PROSITE" id="PS51029"/>
    </source>
</evidence>
<gene>
    <name evidence="2" type="ORF">WN48_11167</name>
</gene>
<dbReference type="PANTHER" id="PTHR21505">
    <property type="entry name" value="MADF DOMAIN-CONTAINING PROTEIN-RELATED"/>
    <property type="match status" value="1"/>
</dbReference>
<evidence type="ECO:0000313" key="3">
    <source>
        <dbReference type="Proteomes" id="UP000250275"/>
    </source>
</evidence>
<organism evidence="2 3">
    <name type="scientific">Eufriesea mexicana</name>
    <dbReference type="NCBI Taxonomy" id="516756"/>
    <lineage>
        <taxon>Eukaryota</taxon>
        <taxon>Metazoa</taxon>
        <taxon>Ecdysozoa</taxon>
        <taxon>Arthropoda</taxon>
        <taxon>Hexapoda</taxon>
        <taxon>Insecta</taxon>
        <taxon>Pterygota</taxon>
        <taxon>Neoptera</taxon>
        <taxon>Endopterygota</taxon>
        <taxon>Hymenoptera</taxon>
        <taxon>Apocrita</taxon>
        <taxon>Aculeata</taxon>
        <taxon>Apoidea</taxon>
        <taxon>Anthophila</taxon>
        <taxon>Apidae</taxon>
        <taxon>Eufriesea</taxon>
    </lineage>
</organism>
<accession>A0A310S926</accession>
<evidence type="ECO:0000313" key="2">
    <source>
        <dbReference type="EMBL" id="OAD52921.1"/>
    </source>
</evidence>
<proteinExistence type="predicted"/>
<feature type="domain" description="MADF" evidence="1">
    <location>
        <begin position="12"/>
        <end position="106"/>
    </location>
</feature>
<dbReference type="EMBL" id="KQ769179">
    <property type="protein sequence ID" value="OAD52921.1"/>
    <property type="molecule type" value="Genomic_DNA"/>
</dbReference>
<keyword evidence="3" id="KW-1185">Reference proteome</keyword>
<dbReference type="InterPro" id="IPR006578">
    <property type="entry name" value="MADF-dom"/>
</dbReference>
<reference evidence="2 3" key="1">
    <citation type="submission" date="2015-07" db="EMBL/GenBank/DDBJ databases">
        <title>The genome of Eufriesea mexicana.</title>
        <authorList>
            <person name="Pan H."/>
            <person name="Kapheim K."/>
        </authorList>
    </citation>
    <scope>NUCLEOTIDE SEQUENCE [LARGE SCALE GENOMIC DNA]</scope>
    <source>
        <strain evidence="2">0111107269</strain>
        <tissue evidence="2">Whole body</tissue>
    </source>
</reference>
<dbReference type="OrthoDB" id="192887at2759"/>
<dbReference type="AlphaFoldDB" id="A0A310S926"/>
<dbReference type="PROSITE" id="PS51029">
    <property type="entry name" value="MADF"/>
    <property type="match status" value="1"/>
</dbReference>
<dbReference type="PANTHER" id="PTHR21505:SF12">
    <property type="entry name" value="MADF DOMAIN-CONTAINING PROTEIN-RELATED"/>
    <property type="match status" value="1"/>
</dbReference>
<dbReference type="Pfam" id="PF10545">
    <property type="entry name" value="MADF_DNA_bdg"/>
    <property type="match status" value="1"/>
</dbReference>